<dbReference type="GO" id="GO:0003700">
    <property type="term" value="F:DNA-binding transcription factor activity"/>
    <property type="evidence" value="ECO:0007669"/>
    <property type="project" value="InterPro"/>
</dbReference>
<dbReference type="GO" id="GO:0003677">
    <property type="term" value="F:DNA binding"/>
    <property type="evidence" value="ECO:0007669"/>
    <property type="project" value="UniProtKB-KW"/>
</dbReference>
<gene>
    <name evidence="5" type="ORF">CAK95_04700</name>
</gene>
<reference evidence="5 6" key="1">
    <citation type="submission" date="2017-05" db="EMBL/GenBank/DDBJ databases">
        <title>Full genome sequence of Pseudorhodoplanes sinuspersici.</title>
        <authorList>
            <person name="Dastgheib S.M.M."/>
            <person name="Shavandi M."/>
            <person name="Tirandaz H."/>
        </authorList>
    </citation>
    <scope>NUCLEOTIDE SEQUENCE [LARGE SCALE GENOMIC DNA]</scope>
    <source>
        <strain evidence="5 6">RIPI110</strain>
    </source>
</reference>
<dbReference type="RefSeq" id="WP_086086886.1">
    <property type="nucleotide sequence ID" value="NZ_CP021112.1"/>
</dbReference>
<comment type="similarity">
    <text evidence="1">Belongs to the LysR transcriptional regulatory family.</text>
</comment>
<dbReference type="PANTHER" id="PTHR30579">
    <property type="entry name" value="TRANSCRIPTIONAL REGULATOR"/>
    <property type="match status" value="1"/>
</dbReference>
<dbReference type="Gene3D" id="1.10.10.10">
    <property type="entry name" value="Winged helix-like DNA-binding domain superfamily/Winged helix DNA-binding domain"/>
    <property type="match status" value="1"/>
</dbReference>
<evidence type="ECO:0000313" key="6">
    <source>
        <dbReference type="Proteomes" id="UP000194137"/>
    </source>
</evidence>
<sequence>MINIPTELLRTLVAVVDFRSFTKAAQSLGVTQPAVSAQIKRLQILLESELFDKSAPGVSLTPSGRLVVNFARRMLSINDQIVEISVPKLSAQSVRIGVSGDFAAPLLPPLLAEFKQRYPALRFSVRGEHFDIMSRDLRQGDLDLLIGLSEGDVMTDARHQWAEPMVWVRNPSLQLDHDSPVPLVTFGEICAYHRLALRALNRAERPYEIVFVGASEASIFAAVSSGLGVSVMPSRLAKRAGFESWEDAPLPPVNDVYFGICLGENGERIVLEELADAVRDLLYADASSQVAKALSSNPA</sequence>
<dbReference type="SUPFAM" id="SSF53850">
    <property type="entry name" value="Periplasmic binding protein-like II"/>
    <property type="match status" value="1"/>
</dbReference>
<dbReference type="Proteomes" id="UP000194137">
    <property type="component" value="Chromosome"/>
</dbReference>
<dbReference type="Pfam" id="PF00126">
    <property type="entry name" value="HTH_1"/>
    <property type="match status" value="1"/>
</dbReference>
<dbReference type="AlphaFoldDB" id="A0A1W6ZM52"/>
<dbReference type="STRING" id="1235591.CAK95_04700"/>
<dbReference type="Pfam" id="PF03466">
    <property type="entry name" value="LysR_substrate"/>
    <property type="match status" value="1"/>
</dbReference>
<evidence type="ECO:0000256" key="1">
    <source>
        <dbReference type="ARBA" id="ARBA00009437"/>
    </source>
</evidence>
<evidence type="ECO:0000256" key="4">
    <source>
        <dbReference type="ARBA" id="ARBA00023163"/>
    </source>
</evidence>
<proteinExistence type="inferred from homology"/>
<evidence type="ECO:0000256" key="2">
    <source>
        <dbReference type="ARBA" id="ARBA00023015"/>
    </source>
</evidence>
<keyword evidence="4" id="KW-0804">Transcription</keyword>
<dbReference type="InterPro" id="IPR005119">
    <property type="entry name" value="LysR_subst-bd"/>
</dbReference>
<evidence type="ECO:0000256" key="3">
    <source>
        <dbReference type="ARBA" id="ARBA00023125"/>
    </source>
</evidence>
<dbReference type="Gene3D" id="3.40.190.10">
    <property type="entry name" value="Periplasmic binding protein-like II"/>
    <property type="match status" value="2"/>
</dbReference>
<dbReference type="PANTHER" id="PTHR30579:SF7">
    <property type="entry name" value="HTH-TYPE TRANSCRIPTIONAL REGULATOR LRHA-RELATED"/>
    <property type="match status" value="1"/>
</dbReference>
<dbReference type="PROSITE" id="PS50931">
    <property type="entry name" value="HTH_LYSR"/>
    <property type="match status" value="1"/>
</dbReference>
<dbReference type="InterPro" id="IPR036388">
    <property type="entry name" value="WH-like_DNA-bd_sf"/>
</dbReference>
<dbReference type="EMBL" id="CP021112">
    <property type="protein sequence ID" value="ARP98466.1"/>
    <property type="molecule type" value="Genomic_DNA"/>
</dbReference>
<name>A0A1W6ZM52_9HYPH</name>
<dbReference type="InterPro" id="IPR000847">
    <property type="entry name" value="LysR_HTH_N"/>
</dbReference>
<dbReference type="InterPro" id="IPR050176">
    <property type="entry name" value="LTTR"/>
</dbReference>
<dbReference type="InterPro" id="IPR036390">
    <property type="entry name" value="WH_DNA-bd_sf"/>
</dbReference>
<accession>A0A1W6ZM52</accession>
<keyword evidence="2" id="KW-0805">Transcription regulation</keyword>
<protein>
    <submittedName>
        <fullName evidence="5">Uncharacterized protein</fullName>
    </submittedName>
</protein>
<keyword evidence="6" id="KW-1185">Reference proteome</keyword>
<organism evidence="5 6">
    <name type="scientific">Pseudorhodoplanes sinuspersici</name>
    <dbReference type="NCBI Taxonomy" id="1235591"/>
    <lineage>
        <taxon>Bacteria</taxon>
        <taxon>Pseudomonadati</taxon>
        <taxon>Pseudomonadota</taxon>
        <taxon>Alphaproteobacteria</taxon>
        <taxon>Hyphomicrobiales</taxon>
        <taxon>Pseudorhodoplanes</taxon>
    </lineage>
</organism>
<dbReference type="OrthoDB" id="9789529at2"/>
<dbReference type="PRINTS" id="PR00039">
    <property type="entry name" value="HTHLYSR"/>
</dbReference>
<evidence type="ECO:0000313" key="5">
    <source>
        <dbReference type="EMBL" id="ARP98466.1"/>
    </source>
</evidence>
<dbReference type="KEGG" id="psin:CAK95_04700"/>
<dbReference type="SUPFAM" id="SSF46785">
    <property type="entry name" value="Winged helix' DNA-binding domain"/>
    <property type="match status" value="1"/>
</dbReference>
<keyword evidence="3" id="KW-0238">DNA-binding</keyword>